<name>A0A9D1KZK8_9FIRM</name>
<dbReference type="PROSITE" id="PS51257">
    <property type="entry name" value="PROKAR_LIPOPROTEIN"/>
    <property type="match status" value="1"/>
</dbReference>
<keyword evidence="1" id="KW-0732">Signal</keyword>
<dbReference type="Pfam" id="PF20234">
    <property type="entry name" value="DUF6591"/>
    <property type="match status" value="1"/>
</dbReference>
<feature type="domain" description="DUF6591" evidence="2">
    <location>
        <begin position="193"/>
        <end position="289"/>
    </location>
</feature>
<evidence type="ECO:0000256" key="1">
    <source>
        <dbReference type="SAM" id="SignalP"/>
    </source>
</evidence>
<feature type="signal peptide" evidence="1">
    <location>
        <begin position="1"/>
        <end position="21"/>
    </location>
</feature>
<protein>
    <recommendedName>
        <fullName evidence="2">DUF6591 domain-containing protein</fullName>
    </recommendedName>
</protein>
<dbReference type="EMBL" id="DVMJ01000014">
    <property type="protein sequence ID" value="HIU12895.1"/>
    <property type="molecule type" value="Genomic_DNA"/>
</dbReference>
<comment type="caution">
    <text evidence="3">The sequence shown here is derived from an EMBL/GenBank/DDBJ whole genome shotgun (WGS) entry which is preliminary data.</text>
</comment>
<reference evidence="3" key="1">
    <citation type="submission" date="2020-10" db="EMBL/GenBank/DDBJ databases">
        <authorList>
            <person name="Gilroy R."/>
        </authorList>
    </citation>
    <scope>NUCLEOTIDE SEQUENCE</scope>
    <source>
        <strain evidence="3">CHK195-11698</strain>
    </source>
</reference>
<evidence type="ECO:0000313" key="3">
    <source>
        <dbReference type="EMBL" id="HIU12895.1"/>
    </source>
</evidence>
<dbReference type="Proteomes" id="UP000824175">
    <property type="component" value="Unassembled WGS sequence"/>
</dbReference>
<evidence type="ECO:0000259" key="2">
    <source>
        <dbReference type="Pfam" id="PF20234"/>
    </source>
</evidence>
<organism evidence="3 4">
    <name type="scientific">Candidatus Fimiplasma intestinipullorum</name>
    <dbReference type="NCBI Taxonomy" id="2840825"/>
    <lineage>
        <taxon>Bacteria</taxon>
        <taxon>Bacillati</taxon>
        <taxon>Bacillota</taxon>
        <taxon>Clostridia</taxon>
        <taxon>Eubacteriales</taxon>
        <taxon>Candidatus Fimiplasma</taxon>
    </lineage>
</organism>
<dbReference type="InterPro" id="IPR046526">
    <property type="entry name" value="DUF6591"/>
</dbReference>
<accession>A0A9D1KZK8</accession>
<reference evidence="3" key="2">
    <citation type="journal article" date="2021" name="PeerJ">
        <title>Extensive microbial diversity within the chicken gut microbiome revealed by metagenomics and culture.</title>
        <authorList>
            <person name="Gilroy R."/>
            <person name="Ravi A."/>
            <person name="Getino M."/>
            <person name="Pursley I."/>
            <person name="Horton D.L."/>
            <person name="Alikhan N.F."/>
            <person name="Baker D."/>
            <person name="Gharbi K."/>
            <person name="Hall N."/>
            <person name="Watson M."/>
            <person name="Adriaenssens E.M."/>
            <person name="Foster-Nyarko E."/>
            <person name="Jarju S."/>
            <person name="Secka A."/>
            <person name="Antonio M."/>
            <person name="Oren A."/>
            <person name="Chaudhuri R.R."/>
            <person name="La Ragione R."/>
            <person name="Hildebrand F."/>
            <person name="Pallen M.J."/>
        </authorList>
    </citation>
    <scope>NUCLEOTIDE SEQUENCE</scope>
    <source>
        <strain evidence="3">CHK195-11698</strain>
    </source>
</reference>
<dbReference type="AlphaFoldDB" id="A0A9D1KZK8"/>
<feature type="chain" id="PRO_5038628930" description="DUF6591 domain-containing protein" evidence="1">
    <location>
        <begin position="22"/>
        <end position="291"/>
    </location>
</feature>
<proteinExistence type="predicted"/>
<sequence length="291" mass="32854">MRKILLSMISAALVLSLTACSHTNSGDGTSPTNQTNQASIQIDDIAWTVDEGILDGDRYILMDYTNNTPYTIASLEITFTEKESITEDDKTKFYDDLKTSYDMSDDDIERLKEEKIGMHAESEIVTEPGESVTNAYCYYYQGSYYLKNSDHFNLVEPDIATIRYLNNGEILTAYYDFHSQKYSNEPETEVADQWPTSDLATHFPKPETKIISLSIENDNSFSVYVYGISLEQFNTYVETCKTQGFTSDPGEFEGFYSAENAEGYSVYLSYRENSHSIYASFDAPDGTSDAS</sequence>
<evidence type="ECO:0000313" key="4">
    <source>
        <dbReference type="Proteomes" id="UP000824175"/>
    </source>
</evidence>
<gene>
    <name evidence="3" type="ORF">IAD15_02320</name>
</gene>